<comment type="caution">
    <text evidence="3">The sequence shown here is derived from an EMBL/GenBank/DDBJ whole genome shotgun (WGS) entry which is preliminary data.</text>
</comment>
<reference evidence="3" key="1">
    <citation type="journal article" date="2020" name="mSystems">
        <title>Genome- and Community-Level Interaction Insights into Carbon Utilization and Element Cycling Functions of Hydrothermarchaeota in Hydrothermal Sediment.</title>
        <authorList>
            <person name="Zhou Z."/>
            <person name="Liu Y."/>
            <person name="Xu W."/>
            <person name="Pan J."/>
            <person name="Luo Z.H."/>
            <person name="Li M."/>
        </authorList>
    </citation>
    <scope>NUCLEOTIDE SEQUENCE [LARGE SCALE GENOMIC DNA]</scope>
    <source>
        <strain evidence="3">SpSt-38</strain>
        <strain evidence="2">SpSt-87</strain>
    </source>
</reference>
<evidence type="ECO:0000259" key="1">
    <source>
        <dbReference type="Pfam" id="PF00561"/>
    </source>
</evidence>
<proteinExistence type="predicted"/>
<accession>A0A7C3ZG22</accession>
<keyword evidence="3" id="KW-0378">Hydrolase</keyword>
<feature type="domain" description="AB hydrolase-1" evidence="1">
    <location>
        <begin position="60"/>
        <end position="301"/>
    </location>
</feature>
<dbReference type="EMBL" id="DSQD01000018">
    <property type="protein sequence ID" value="HGF86971.1"/>
    <property type="molecule type" value="Genomic_DNA"/>
</dbReference>
<dbReference type="InterPro" id="IPR051321">
    <property type="entry name" value="PHA/PHB_synthase"/>
</dbReference>
<organism evidence="3">
    <name type="scientific">Archaeoglobus fulgidus</name>
    <dbReference type="NCBI Taxonomy" id="2234"/>
    <lineage>
        <taxon>Archaea</taxon>
        <taxon>Methanobacteriati</taxon>
        <taxon>Methanobacteriota</taxon>
        <taxon>Archaeoglobi</taxon>
        <taxon>Archaeoglobales</taxon>
        <taxon>Archaeoglobaceae</taxon>
        <taxon>Archaeoglobus</taxon>
    </lineage>
</organism>
<sequence length="325" mass="37755">MLVEKIKDVKPGFSKYEVEHEDWVFRLLHFKSKPKLRTPILISYAYINRPHILDLHEDVSVVRYLIDAGLDVWMVDWGYPTFSDRHLKISDYIDYLDFCVDYIRKRKKVDKITLHGYCLGTTLSVIYASIHPEKIRNLVIQTPPINFDTSNTLALWAKNIDPARVSRALFNATGDFLNLAFLLVDPIRLVVGKYQALLDNLSNEKFVKDFFYMDHWIFDSPAIPGKVFEEYIVRWYQRNEIMKGSYDVNGIKVDFSKITMPVLVLAAEKDHITPPDAVMPFFEAIPSEDKKILMSDKGHIGLTVSRSSHERVWPEAVKWIVERSG</sequence>
<evidence type="ECO:0000313" key="3">
    <source>
        <dbReference type="EMBL" id="HGF86971.1"/>
    </source>
</evidence>
<dbReference type="Pfam" id="PF00561">
    <property type="entry name" value="Abhydrolase_1"/>
    <property type="match status" value="1"/>
</dbReference>
<protein>
    <submittedName>
        <fullName evidence="3">Alpha/beta fold hydrolase</fullName>
    </submittedName>
</protein>
<dbReference type="AlphaFoldDB" id="A0A7C3ZG22"/>
<dbReference type="Gene3D" id="3.40.50.1820">
    <property type="entry name" value="alpha/beta hydrolase"/>
    <property type="match status" value="1"/>
</dbReference>
<dbReference type="InterPro" id="IPR000073">
    <property type="entry name" value="AB_hydrolase_1"/>
</dbReference>
<dbReference type="SUPFAM" id="SSF53474">
    <property type="entry name" value="alpha/beta-Hydrolases"/>
    <property type="match status" value="1"/>
</dbReference>
<dbReference type="GO" id="GO:0016787">
    <property type="term" value="F:hydrolase activity"/>
    <property type="evidence" value="ECO:0007669"/>
    <property type="project" value="UniProtKB-KW"/>
</dbReference>
<name>A0A7C3ZG22_ARCFL</name>
<dbReference type="InterPro" id="IPR029058">
    <property type="entry name" value="AB_hydrolase_fold"/>
</dbReference>
<evidence type="ECO:0000313" key="2">
    <source>
        <dbReference type="EMBL" id="HFW32473.1"/>
    </source>
</evidence>
<dbReference type="PANTHER" id="PTHR36837">
    <property type="entry name" value="POLY(3-HYDROXYALKANOATE) POLYMERASE SUBUNIT PHAC"/>
    <property type="match status" value="1"/>
</dbReference>
<gene>
    <name evidence="3" type="ORF">ENR21_00615</name>
    <name evidence="2" type="ORF">ENW66_05920</name>
</gene>
<dbReference type="EMBL" id="DTLB01000036">
    <property type="protein sequence ID" value="HFW32473.1"/>
    <property type="molecule type" value="Genomic_DNA"/>
</dbReference>
<dbReference type="PANTHER" id="PTHR36837:SF2">
    <property type="entry name" value="POLY(3-HYDROXYALKANOATE) POLYMERASE SUBUNIT PHAC"/>
    <property type="match status" value="1"/>
</dbReference>